<dbReference type="AlphaFoldDB" id="A0A8X6TC55"/>
<proteinExistence type="predicted"/>
<reference evidence="1" key="1">
    <citation type="submission" date="2020-08" db="EMBL/GenBank/DDBJ databases">
        <title>Multicomponent nature underlies the extraordinary mechanical properties of spider dragline silk.</title>
        <authorList>
            <person name="Kono N."/>
            <person name="Nakamura H."/>
            <person name="Mori M."/>
            <person name="Yoshida Y."/>
            <person name="Ohtoshi R."/>
            <person name="Malay A.D."/>
            <person name="Moran D.A.P."/>
            <person name="Tomita M."/>
            <person name="Numata K."/>
            <person name="Arakawa K."/>
        </authorList>
    </citation>
    <scope>NUCLEOTIDE SEQUENCE</scope>
</reference>
<keyword evidence="2" id="KW-1185">Reference proteome</keyword>
<gene>
    <name evidence="1" type="ORF">NPIL_255661</name>
</gene>
<feature type="non-terminal residue" evidence="1">
    <location>
        <position position="1"/>
    </location>
</feature>
<comment type="caution">
    <text evidence="1">The sequence shown here is derived from an EMBL/GenBank/DDBJ whole genome shotgun (WGS) entry which is preliminary data.</text>
</comment>
<dbReference type="OrthoDB" id="10031901at2759"/>
<name>A0A8X6TC55_NEPPI</name>
<evidence type="ECO:0000313" key="2">
    <source>
        <dbReference type="Proteomes" id="UP000887013"/>
    </source>
</evidence>
<dbReference type="Proteomes" id="UP000887013">
    <property type="component" value="Unassembled WGS sequence"/>
</dbReference>
<sequence>ASSLELGIPMAKILDETREAYSPDKQFGLTTRKDLQYMQIKLGKRVFCIQMMQLQSN</sequence>
<organism evidence="1 2">
    <name type="scientific">Nephila pilipes</name>
    <name type="common">Giant wood spider</name>
    <name type="synonym">Nephila maculata</name>
    <dbReference type="NCBI Taxonomy" id="299642"/>
    <lineage>
        <taxon>Eukaryota</taxon>
        <taxon>Metazoa</taxon>
        <taxon>Ecdysozoa</taxon>
        <taxon>Arthropoda</taxon>
        <taxon>Chelicerata</taxon>
        <taxon>Arachnida</taxon>
        <taxon>Araneae</taxon>
        <taxon>Araneomorphae</taxon>
        <taxon>Entelegynae</taxon>
        <taxon>Araneoidea</taxon>
        <taxon>Nephilidae</taxon>
        <taxon>Nephila</taxon>
    </lineage>
</organism>
<accession>A0A8X6TC55</accession>
<protein>
    <submittedName>
        <fullName evidence="1">Uncharacterized protein</fullName>
    </submittedName>
</protein>
<evidence type="ECO:0000313" key="1">
    <source>
        <dbReference type="EMBL" id="GFS98525.1"/>
    </source>
</evidence>
<dbReference type="EMBL" id="BMAW01054914">
    <property type="protein sequence ID" value="GFS98525.1"/>
    <property type="molecule type" value="Genomic_DNA"/>
</dbReference>